<dbReference type="CDD" id="cd16117">
    <property type="entry name" value="UBX_UBXN4"/>
    <property type="match status" value="1"/>
</dbReference>
<dbReference type="PANTHER" id="PTHR46424">
    <property type="entry name" value="UBX DOMAIN-CONTAINING PROTEIN 4"/>
    <property type="match status" value="1"/>
</dbReference>
<evidence type="ECO:0000256" key="7">
    <source>
        <dbReference type="SAM" id="MobiDB-lite"/>
    </source>
</evidence>
<dbReference type="Pfam" id="PF23187">
    <property type="entry name" value="UBX7_N"/>
    <property type="match status" value="1"/>
</dbReference>
<dbReference type="RefSeq" id="XP_029633959.1">
    <property type="nucleotide sequence ID" value="XM_029778099.2"/>
</dbReference>
<dbReference type="InterPro" id="IPR036249">
    <property type="entry name" value="Thioredoxin-like_sf"/>
</dbReference>
<evidence type="ECO:0000256" key="6">
    <source>
        <dbReference type="ARBA" id="ARBA00046062"/>
    </source>
</evidence>
<dbReference type="InterPro" id="IPR029071">
    <property type="entry name" value="Ubiquitin-like_domsf"/>
</dbReference>
<feature type="region of interest" description="Disordered" evidence="7">
    <location>
        <begin position="215"/>
        <end position="273"/>
    </location>
</feature>
<dbReference type="PROSITE" id="PS50033">
    <property type="entry name" value="UBX"/>
    <property type="match status" value="1"/>
</dbReference>
<sequence>MLWYEDSIAKAIQISKDRKCIFLVYVSGEDELSKKMDETLAHEAVSDACKDFVAVKIKSPSDICQQFSQIYPVVFVPSVFFIGLNGLPIEITPGHLEPEEFNKKAQDVIKIHQSQLSGTANMDVDKTRAAAAAPVAAAESTAPAAAAATPSTLAATPEPERLNVAPESMELEHTDQPATEPLVAPPAEVPSTSAAPDSSASDSLDQRIMYAKEKIQENQEHKQVNEEKKEKEKEIGRRQLGKDVQKLRRGQVDRSLKEMQDEIKKEREEDRRARQRIKEEIDRDRAQRKAKWEQEKVERELMQKEMREKKMQENQMTAAEREAARREISRIQFRLPDGSAITQQFKSSEPLSVACSFISQHAGSNIQLYTMFPKRTFTAQDMTSSLLSLELVPSAVILVIPIKSVLAPKTYSNNFLGMILAPLFTLLNFIYGIIFGTPANPNPGDSRTTNKDNENTVPSSTTSQRPSTAYKRRSSPISRQEGNIHKFTSSQDDDDDQSTWNGNSTQQM</sequence>
<keyword evidence="8" id="KW-0812">Transmembrane</keyword>
<proteinExistence type="predicted"/>
<evidence type="ECO:0000256" key="1">
    <source>
        <dbReference type="ARBA" id="ARBA00004406"/>
    </source>
</evidence>
<keyword evidence="8" id="KW-1133">Transmembrane helix</keyword>
<name>A0A6P7S6N4_9MOLL</name>
<gene>
    <name evidence="11" type="primary">LOC115209643</name>
</gene>
<evidence type="ECO:0000259" key="9">
    <source>
        <dbReference type="PROSITE" id="PS50033"/>
    </source>
</evidence>
<dbReference type="InterPro" id="IPR001012">
    <property type="entry name" value="UBX_dom"/>
</dbReference>
<organism evidence="10 11">
    <name type="scientific">Octopus sinensis</name>
    <name type="common">East Asian common octopus</name>
    <dbReference type="NCBI Taxonomy" id="2607531"/>
    <lineage>
        <taxon>Eukaryota</taxon>
        <taxon>Metazoa</taxon>
        <taxon>Spiralia</taxon>
        <taxon>Lophotrochozoa</taxon>
        <taxon>Mollusca</taxon>
        <taxon>Cephalopoda</taxon>
        <taxon>Coleoidea</taxon>
        <taxon>Octopodiformes</taxon>
        <taxon>Octopoda</taxon>
        <taxon>Incirrata</taxon>
        <taxon>Octopodidae</taxon>
        <taxon>Octopus</taxon>
    </lineage>
</organism>
<comment type="subcellular location">
    <subcellularLocation>
        <location evidence="1">Endoplasmic reticulum membrane</location>
        <topology evidence="1">Peripheral membrane protein</topology>
    </subcellularLocation>
</comment>
<dbReference type="GO" id="GO:0036503">
    <property type="term" value="P:ERAD pathway"/>
    <property type="evidence" value="ECO:0007669"/>
    <property type="project" value="TreeGrafter"/>
</dbReference>
<reference evidence="11" key="1">
    <citation type="submission" date="2025-08" db="UniProtKB">
        <authorList>
            <consortium name="RefSeq"/>
        </authorList>
    </citation>
    <scope>IDENTIFICATION</scope>
</reference>
<dbReference type="Pfam" id="PF00789">
    <property type="entry name" value="UBX"/>
    <property type="match status" value="1"/>
</dbReference>
<dbReference type="Gene3D" id="3.10.20.90">
    <property type="entry name" value="Phosphatidylinositol 3-kinase Catalytic Subunit, Chain A, domain 1"/>
    <property type="match status" value="1"/>
</dbReference>
<dbReference type="SUPFAM" id="SSF52833">
    <property type="entry name" value="Thioredoxin-like"/>
    <property type="match status" value="1"/>
</dbReference>
<evidence type="ECO:0000256" key="2">
    <source>
        <dbReference type="ARBA" id="ARBA00023230"/>
    </source>
</evidence>
<feature type="transmembrane region" description="Helical" evidence="8">
    <location>
        <begin position="414"/>
        <end position="434"/>
    </location>
</feature>
<feature type="region of interest" description="Disordered" evidence="7">
    <location>
        <begin position="168"/>
        <end position="202"/>
    </location>
</feature>
<evidence type="ECO:0000313" key="10">
    <source>
        <dbReference type="Proteomes" id="UP000515154"/>
    </source>
</evidence>
<feature type="compositionally biased region" description="Polar residues" evidence="7">
    <location>
        <begin position="455"/>
        <end position="467"/>
    </location>
</feature>
<dbReference type="PANTHER" id="PTHR46424:SF1">
    <property type="entry name" value="UBX DOMAIN-CONTAINING PROTEIN 4"/>
    <property type="match status" value="1"/>
</dbReference>
<comment type="function">
    <text evidence="6">Involved in endoplasmic reticulum-associated protein degradation (ERAD). Acts as a platform to recruit both UBQLN1 and VCP to the ER during ERAD.</text>
</comment>
<evidence type="ECO:0000256" key="3">
    <source>
        <dbReference type="ARBA" id="ARBA00038812"/>
    </source>
</evidence>
<keyword evidence="8" id="KW-0472">Membrane</keyword>
<evidence type="ECO:0000256" key="4">
    <source>
        <dbReference type="ARBA" id="ARBA00040925"/>
    </source>
</evidence>
<accession>A0A6P7S6N4</accession>
<dbReference type="SUPFAM" id="SSF54236">
    <property type="entry name" value="Ubiquitin-like"/>
    <property type="match status" value="1"/>
</dbReference>
<evidence type="ECO:0000313" key="11">
    <source>
        <dbReference type="RefSeq" id="XP_029633959.1"/>
    </source>
</evidence>
<dbReference type="AlphaFoldDB" id="A0A6P7S6N4"/>
<feature type="transmembrane region" description="Helical" evidence="8">
    <location>
        <begin position="382"/>
        <end position="402"/>
    </location>
</feature>
<dbReference type="SMART" id="SM00166">
    <property type="entry name" value="UBX"/>
    <property type="match status" value="1"/>
</dbReference>
<dbReference type="GO" id="GO:0006986">
    <property type="term" value="P:response to unfolded protein"/>
    <property type="evidence" value="ECO:0007669"/>
    <property type="project" value="UniProtKB-KW"/>
</dbReference>
<keyword evidence="2" id="KW-0834">Unfolded protein response</keyword>
<feature type="region of interest" description="Disordered" evidence="7">
    <location>
        <begin position="440"/>
        <end position="508"/>
    </location>
</feature>
<dbReference type="GO" id="GO:0005789">
    <property type="term" value="C:endoplasmic reticulum membrane"/>
    <property type="evidence" value="ECO:0007669"/>
    <property type="project" value="UniProtKB-SubCell"/>
</dbReference>
<evidence type="ECO:0000256" key="8">
    <source>
        <dbReference type="SAM" id="Phobius"/>
    </source>
</evidence>
<keyword evidence="10" id="KW-1185">Reference proteome</keyword>
<dbReference type="Proteomes" id="UP000515154">
    <property type="component" value="Linkage group LG3"/>
</dbReference>
<evidence type="ECO:0000256" key="5">
    <source>
        <dbReference type="ARBA" id="ARBA00041575"/>
    </source>
</evidence>
<protein>
    <recommendedName>
        <fullName evidence="4">UBX domain-containing protein 4</fullName>
    </recommendedName>
    <alternativeName>
        <fullName evidence="5">UBX domain-containing protein 2</fullName>
    </alternativeName>
</protein>
<feature type="compositionally biased region" description="Polar residues" evidence="7">
    <location>
        <begin position="499"/>
        <end position="508"/>
    </location>
</feature>
<comment type="subunit">
    <text evidence="3">Directly interacts with VCP. Interacts with UBQLN1. Forms a complex with VCP and UBQLN1.</text>
</comment>
<feature type="compositionally biased region" description="Low complexity" evidence="7">
    <location>
        <begin position="190"/>
        <end position="202"/>
    </location>
</feature>
<feature type="domain" description="UBX" evidence="9">
    <location>
        <begin position="324"/>
        <end position="399"/>
    </location>
</feature>
<dbReference type="KEGG" id="osn:115209643"/>